<dbReference type="Pfam" id="PF18052">
    <property type="entry name" value="Rx_N"/>
    <property type="match status" value="1"/>
</dbReference>
<keyword evidence="5" id="KW-0067">ATP-binding</keyword>
<dbReference type="InterPro" id="IPR058922">
    <property type="entry name" value="WHD_DRP"/>
</dbReference>
<dbReference type="InterPro" id="IPR036388">
    <property type="entry name" value="WH-like_DNA-bd_sf"/>
</dbReference>
<dbReference type="PANTHER" id="PTHR36766:SF40">
    <property type="entry name" value="DISEASE RESISTANCE PROTEIN RGA3"/>
    <property type="match status" value="1"/>
</dbReference>
<dbReference type="InterPro" id="IPR056789">
    <property type="entry name" value="LRR_R13L1-DRL21"/>
</dbReference>
<keyword evidence="3" id="KW-0547">Nucleotide-binding</keyword>
<dbReference type="Gene3D" id="1.20.5.4130">
    <property type="match status" value="1"/>
</dbReference>
<dbReference type="InterPro" id="IPR003591">
    <property type="entry name" value="Leu-rich_rpt_typical-subtyp"/>
</dbReference>
<feature type="domain" description="Disease resistance protein winged helix" evidence="7">
    <location>
        <begin position="230"/>
        <end position="300"/>
    </location>
</feature>
<name>A0A540LKF2_MALBA</name>
<dbReference type="InterPro" id="IPR032675">
    <property type="entry name" value="LRR_dom_sf"/>
</dbReference>
<dbReference type="Proteomes" id="UP000315295">
    <property type="component" value="Unassembled WGS sequence"/>
</dbReference>
<evidence type="ECO:0000259" key="9">
    <source>
        <dbReference type="Pfam" id="PF25019"/>
    </source>
</evidence>
<feature type="domain" description="Disease resistance N-terminal" evidence="6">
    <location>
        <begin position="6"/>
        <end position="100"/>
    </location>
</feature>
<evidence type="ECO:0000256" key="2">
    <source>
        <dbReference type="ARBA" id="ARBA00022737"/>
    </source>
</evidence>
<proteinExistence type="predicted"/>
<dbReference type="Pfam" id="PF23598">
    <property type="entry name" value="LRR_14"/>
    <property type="match status" value="1"/>
</dbReference>
<organism evidence="10 11">
    <name type="scientific">Malus baccata</name>
    <name type="common">Siberian crab apple</name>
    <name type="synonym">Pyrus baccata</name>
    <dbReference type="NCBI Taxonomy" id="106549"/>
    <lineage>
        <taxon>Eukaryota</taxon>
        <taxon>Viridiplantae</taxon>
        <taxon>Streptophyta</taxon>
        <taxon>Embryophyta</taxon>
        <taxon>Tracheophyta</taxon>
        <taxon>Spermatophyta</taxon>
        <taxon>Magnoliopsida</taxon>
        <taxon>eudicotyledons</taxon>
        <taxon>Gunneridae</taxon>
        <taxon>Pentapetalae</taxon>
        <taxon>rosids</taxon>
        <taxon>fabids</taxon>
        <taxon>Rosales</taxon>
        <taxon>Rosaceae</taxon>
        <taxon>Amygdaloideae</taxon>
        <taxon>Maleae</taxon>
        <taxon>Malus</taxon>
    </lineage>
</organism>
<evidence type="ECO:0000259" key="8">
    <source>
        <dbReference type="Pfam" id="PF23598"/>
    </source>
</evidence>
<evidence type="ECO:0000313" key="10">
    <source>
        <dbReference type="EMBL" id="TQD86948.1"/>
    </source>
</evidence>
<dbReference type="InterPro" id="IPR041118">
    <property type="entry name" value="Rx_N"/>
</dbReference>
<dbReference type="EMBL" id="VIEB01000552">
    <property type="protein sequence ID" value="TQD86948.1"/>
    <property type="molecule type" value="Genomic_DNA"/>
</dbReference>
<dbReference type="SUPFAM" id="SSF52058">
    <property type="entry name" value="L domain-like"/>
    <property type="match status" value="2"/>
</dbReference>
<evidence type="ECO:0000259" key="6">
    <source>
        <dbReference type="Pfam" id="PF18052"/>
    </source>
</evidence>
<dbReference type="GO" id="GO:0005524">
    <property type="term" value="F:ATP binding"/>
    <property type="evidence" value="ECO:0007669"/>
    <property type="project" value="UniProtKB-KW"/>
</dbReference>
<dbReference type="SMART" id="SM00369">
    <property type="entry name" value="LRR_TYP"/>
    <property type="match status" value="3"/>
</dbReference>
<dbReference type="GO" id="GO:0051707">
    <property type="term" value="P:response to other organism"/>
    <property type="evidence" value="ECO:0007669"/>
    <property type="project" value="UniProtKB-ARBA"/>
</dbReference>
<reference evidence="10 11" key="1">
    <citation type="journal article" date="2019" name="G3 (Bethesda)">
        <title>Sequencing of a Wild Apple (Malus baccata) Genome Unravels the Differences Between Cultivated and Wild Apple Species Regarding Disease Resistance and Cold Tolerance.</title>
        <authorList>
            <person name="Chen X."/>
        </authorList>
    </citation>
    <scope>NUCLEOTIDE SEQUENCE [LARGE SCALE GENOMIC DNA]</scope>
    <source>
        <strain evidence="11">cv. Shandingzi</strain>
        <tissue evidence="10">Leaves</tissue>
    </source>
</reference>
<dbReference type="InterPro" id="IPR042197">
    <property type="entry name" value="Apaf_helical"/>
</dbReference>
<dbReference type="FunFam" id="1.10.10.10:FF:000322">
    <property type="entry name" value="Probable disease resistance protein At1g63360"/>
    <property type="match status" value="1"/>
</dbReference>
<keyword evidence="11" id="KW-1185">Reference proteome</keyword>
<dbReference type="Gene3D" id="1.10.8.430">
    <property type="entry name" value="Helical domain of apoptotic protease-activating factors"/>
    <property type="match status" value="1"/>
</dbReference>
<protein>
    <recommendedName>
        <fullName evidence="12">Rx N-terminal domain-containing protein</fullName>
    </recommendedName>
</protein>
<dbReference type="STRING" id="106549.A0A540LKF2"/>
<feature type="domain" description="R13L1/DRL21-like LRR repeat region" evidence="9">
    <location>
        <begin position="713"/>
        <end position="762"/>
    </location>
</feature>
<dbReference type="PROSITE" id="PS51450">
    <property type="entry name" value="LRR"/>
    <property type="match status" value="1"/>
</dbReference>
<accession>A0A540LKF2</accession>
<dbReference type="InterPro" id="IPR027417">
    <property type="entry name" value="P-loop_NTPase"/>
</dbReference>
<dbReference type="GO" id="GO:0006952">
    <property type="term" value="P:defense response"/>
    <property type="evidence" value="ECO:0007669"/>
    <property type="project" value="UniProtKB-KW"/>
</dbReference>
<dbReference type="PANTHER" id="PTHR36766">
    <property type="entry name" value="PLANT BROAD-SPECTRUM MILDEW RESISTANCE PROTEIN RPW8"/>
    <property type="match status" value="1"/>
</dbReference>
<dbReference type="AlphaFoldDB" id="A0A540LKF2"/>
<sequence>MAEALISVLLEQLASVTYQHVEQEVKLVLNAKKDVDAFAANLEAIGAVLEDVEQRHVKEASVRNWLEKLKDVSYKMDNVLDEWKTEILKQQIENEEEHGGSTSLVTTKKKKKAKVADMMGAPTHTIYLERLSEQNCMSIFNRMAFYNRDKDGVLEAIGEEIAKKCKGLPLAAKTLGSLMRYKKTRKEWQEVLNSKIWDLEVVEQQVFQPLLLSYFDLAPAVKRCLLYCVIFPKDHLIYKDYLIELWMSQGYLYSKGNTEKEIIGQRCFDNLAMRSFFQDFEKDRDGNIWRCKMHDIVHDFLQYLTQHECFTMEVKGGNDTIKPLGDKIRHLTLMLVPEGPLSCVSFSSCDLRTLASFDSKFNVVDSTLMSQLKHLRTLNLSDNSIEVLPEEIGKLVHLRFIDLSKNRGLKKLPNGVCNLYNLQTLRLNWCGELESLPQSMGKLINLKHLYVEYCNELKYLPKGIGRLTNLRRLDGCPVGGGKDDDEAFKLGDLRNLDQLRVHSIEIAGDVKVAAGEGEKASPLGSKQQLSELSISFYWEDGERRSAEILNFLRPHPNLEYLYIEGHNGSSAPNWIMSLNNLRFLSLMLWNECEVLPPLGKLPSLERLIIWRMEGVKKVGVEFLGIEKETSSASSCITLFPKLKTLKLWYMEAWEEWKGVEEWKEEDSHITIMPCLSSLEIHNCPRLKTLPDFLRKTPLQTLDIIDDGYLARGINGYNGSTAPNWIMSLNNLRFLHLADWNECEVLPPLGILPSLERLIVMSMKGVKKVGVEFLGIEKETSSASSCITLFPKLKKLELHHMYKWEEWKGMEEWMEEDSHITIMPCLSSLEIGYCSQLKTLPDFLRKTPLQTLVINCSGNLARGCRKGRGKEWPKISHIPNITIKPEYYHFDFDDEGEDIFEAKDAVELPEKPSTSGERVKA</sequence>
<dbReference type="InterPro" id="IPR055414">
    <property type="entry name" value="LRR_R13L4/SHOC2-like"/>
</dbReference>
<evidence type="ECO:0000256" key="5">
    <source>
        <dbReference type="ARBA" id="ARBA00022840"/>
    </source>
</evidence>
<dbReference type="Pfam" id="PF25019">
    <property type="entry name" value="LRR_R13L1-DRL21"/>
    <property type="match status" value="1"/>
</dbReference>
<dbReference type="SUPFAM" id="SSF52540">
    <property type="entry name" value="P-loop containing nucleoside triphosphate hydrolases"/>
    <property type="match status" value="1"/>
</dbReference>
<evidence type="ECO:0008006" key="12">
    <source>
        <dbReference type="Google" id="ProtNLM"/>
    </source>
</evidence>
<keyword evidence="4" id="KW-0611">Plant defense</keyword>
<comment type="caution">
    <text evidence="10">The sequence shown here is derived from an EMBL/GenBank/DDBJ whole genome shotgun (WGS) entry which is preliminary data.</text>
</comment>
<evidence type="ECO:0000313" key="11">
    <source>
        <dbReference type="Proteomes" id="UP000315295"/>
    </source>
</evidence>
<dbReference type="Gene3D" id="1.10.10.10">
    <property type="entry name" value="Winged helix-like DNA-binding domain superfamily/Winged helix DNA-binding domain"/>
    <property type="match status" value="1"/>
</dbReference>
<dbReference type="Pfam" id="PF23559">
    <property type="entry name" value="WHD_DRP"/>
    <property type="match status" value="1"/>
</dbReference>
<dbReference type="Gene3D" id="3.80.10.10">
    <property type="entry name" value="Ribonuclease Inhibitor"/>
    <property type="match status" value="3"/>
</dbReference>
<gene>
    <name evidence="10" type="ORF">C1H46_027462</name>
</gene>
<dbReference type="GO" id="GO:0043531">
    <property type="term" value="F:ADP binding"/>
    <property type="evidence" value="ECO:0007669"/>
    <property type="project" value="InterPro"/>
</dbReference>
<evidence type="ECO:0000259" key="7">
    <source>
        <dbReference type="Pfam" id="PF23559"/>
    </source>
</evidence>
<dbReference type="InterPro" id="IPR001611">
    <property type="entry name" value="Leu-rich_rpt"/>
</dbReference>
<evidence type="ECO:0000256" key="3">
    <source>
        <dbReference type="ARBA" id="ARBA00022741"/>
    </source>
</evidence>
<feature type="domain" description="Disease resistance R13L4/SHOC-2-like LRR" evidence="8">
    <location>
        <begin position="351"/>
        <end position="653"/>
    </location>
</feature>
<keyword evidence="1" id="KW-0433">Leucine-rich repeat</keyword>
<keyword evidence="2" id="KW-0677">Repeat</keyword>
<evidence type="ECO:0000256" key="4">
    <source>
        <dbReference type="ARBA" id="ARBA00022821"/>
    </source>
</evidence>
<evidence type="ECO:0000256" key="1">
    <source>
        <dbReference type="ARBA" id="ARBA00022614"/>
    </source>
</evidence>